<dbReference type="InterPro" id="IPR006709">
    <property type="entry name" value="SSU_processome_Utp14"/>
</dbReference>
<comment type="subcellular location">
    <subcellularLocation>
        <location evidence="1">Nucleus</location>
        <location evidence="1">Nucleolus</location>
    </subcellularLocation>
</comment>
<name>A0A0C2X0D0_SERVB</name>
<dbReference type="PANTHER" id="PTHR14150:SF12">
    <property type="entry name" value="U3 SMALL NUCLEOLAR RNA-ASSOCIATED PROTEIN 14 HOMOLOG A"/>
    <property type="match status" value="1"/>
</dbReference>
<keyword evidence="2" id="KW-0597">Phosphoprotein</keyword>
<dbReference type="AlphaFoldDB" id="A0A0C2X0D0"/>
<dbReference type="Proteomes" id="UP000054097">
    <property type="component" value="Unassembled WGS sequence"/>
</dbReference>
<feature type="compositionally biased region" description="Polar residues" evidence="4">
    <location>
        <begin position="1"/>
        <end position="14"/>
    </location>
</feature>
<feature type="compositionally biased region" description="Acidic residues" evidence="4">
    <location>
        <begin position="475"/>
        <end position="486"/>
    </location>
</feature>
<keyword evidence="3" id="KW-0539">Nucleus</keyword>
<dbReference type="EMBL" id="KN824344">
    <property type="protein sequence ID" value="KIM22992.1"/>
    <property type="molecule type" value="Genomic_DNA"/>
</dbReference>
<evidence type="ECO:0000256" key="1">
    <source>
        <dbReference type="ARBA" id="ARBA00004604"/>
    </source>
</evidence>
<feature type="compositionally biased region" description="Polar residues" evidence="4">
    <location>
        <begin position="402"/>
        <end position="411"/>
    </location>
</feature>
<dbReference type="Pfam" id="PF04615">
    <property type="entry name" value="Utp14"/>
    <property type="match status" value="2"/>
</dbReference>
<evidence type="ECO:0000313" key="6">
    <source>
        <dbReference type="Proteomes" id="UP000054097"/>
    </source>
</evidence>
<dbReference type="HOGENOM" id="CLU_003783_0_1_1"/>
<dbReference type="OrthoDB" id="277439at2759"/>
<proteinExistence type="predicted"/>
<dbReference type="PANTHER" id="PTHR14150">
    <property type="entry name" value="U3 SMALL NUCLEOLAR RNA-ASSOCIATED PROTEIN 14"/>
    <property type="match status" value="1"/>
</dbReference>
<feature type="region of interest" description="Disordered" evidence="4">
    <location>
        <begin position="534"/>
        <end position="583"/>
    </location>
</feature>
<protein>
    <recommendedName>
        <fullName evidence="7">U3 small nucleolar RNA-associated protein 14</fullName>
    </recommendedName>
</protein>
<dbReference type="STRING" id="933852.A0A0C2X0D0"/>
<evidence type="ECO:0000256" key="3">
    <source>
        <dbReference type="ARBA" id="ARBA00023242"/>
    </source>
</evidence>
<organism evidence="5 6">
    <name type="scientific">Serendipita vermifera MAFF 305830</name>
    <dbReference type="NCBI Taxonomy" id="933852"/>
    <lineage>
        <taxon>Eukaryota</taxon>
        <taxon>Fungi</taxon>
        <taxon>Dikarya</taxon>
        <taxon>Basidiomycota</taxon>
        <taxon>Agaricomycotina</taxon>
        <taxon>Agaricomycetes</taxon>
        <taxon>Sebacinales</taxon>
        <taxon>Serendipitaceae</taxon>
        <taxon>Serendipita</taxon>
    </lineage>
</organism>
<gene>
    <name evidence="5" type="ORF">M408DRAFT_11750</name>
</gene>
<feature type="compositionally biased region" description="Basic and acidic residues" evidence="4">
    <location>
        <begin position="55"/>
        <end position="77"/>
    </location>
</feature>
<feature type="region of interest" description="Disordered" evidence="4">
    <location>
        <begin position="365"/>
        <end position="499"/>
    </location>
</feature>
<feature type="compositionally biased region" description="Acidic residues" evidence="4">
    <location>
        <begin position="153"/>
        <end position="199"/>
    </location>
</feature>
<accession>A0A0C2X0D0</accession>
<dbReference type="GO" id="GO:0032040">
    <property type="term" value="C:small-subunit processome"/>
    <property type="evidence" value="ECO:0007669"/>
    <property type="project" value="InterPro"/>
</dbReference>
<feature type="compositionally biased region" description="Basic and acidic residues" evidence="4">
    <location>
        <begin position="568"/>
        <end position="583"/>
    </location>
</feature>
<feature type="compositionally biased region" description="Basic and acidic residues" evidence="4">
    <location>
        <begin position="428"/>
        <end position="450"/>
    </location>
</feature>
<feature type="compositionally biased region" description="Acidic residues" evidence="4">
    <location>
        <begin position="81"/>
        <end position="90"/>
    </location>
</feature>
<feature type="region of interest" description="Disordered" evidence="4">
    <location>
        <begin position="1"/>
        <end position="266"/>
    </location>
</feature>
<evidence type="ECO:0000256" key="2">
    <source>
        <dbReference type="ARBA" id="ARBA00022553"/>
    </source>
</evidence>
<dbReference type="GO" id="GO:0006364">
    <property type="term" value="P:rRNA processing"/>
    <property type="evidence" value="ECO:0007669"/>
    <property type="project" value="InterPro"/>
</dbReference>
<evidence type="ECO:0008006" key="7">
    <source>
        <dbReference type="Google" id="ProtNLM"/>
    </source>
</evidence>
<evidence type="ECO:0000256" key="4">
    <source>
        <dbReference type="SAM" id="MobiDB-lite"/>
    </source>
</evidence>
<keyword evidence="6" id="KW-1185">Reference proteome</keyword>
<reference evidence="5 6" key="1">
    <citation type="submission" date="2014-04" db="EMBL/GenBank/DDBJ databases">
        <authorList>
            <consortium name="DOE Joint Genome Institute"/>
            <person name="Kuo A."/>
            <person name="Zuccaro A."/>
            <person name="Kohler A."/>
            <person name="Nagy L.G."/>
            <person name="Floudas D."/>
            <person name="Copeland A."/>
            <person name="Barry K.W."/>
            <person name="Cichocki N."/>
            <person name="Veneault-Fourrey C."/>
            <person name="LaButti K."/>
            <person name="Lindquist E.A."/>
            <person name="Lipzen A."/>
            <person name="Lundell T."/>
            <person name="Morin E."/>
            <person name="Murat C."/>
            <person name="Sun H."/>
            <person name="Tunlid A."/>
            <person name="Henrissat B."/>
            <person name="Grigoriev I.V."/>
            <person name="Hibbett D.S."/>
            <person name="Martin F."/>
            <person name="Nordberg H.P."/>
            <person name="Cantor M.N."/>
            <person name="Hua S.X."/>
        </authorList>
    </citation>
    <scope>NUCLEOTIDE SEQUENCE [LARGE SCALE GENOMIC DNA]</scope>
    <source>
        <strain evidence="5 6">MAFF 305830</strain>
    </source>
</reference>
<sequence length="649" mass="72267">MQSAATKKQSSLKQKSAHRSKSSGNEKKKLNLSGYQKRIAQKPPKASNLLDVYEFDDKRRERRTRTDVTLDLTREEAQEYGTDEQSEGDEVERMRRKLKIGEDGVVNSEDDEDIDSDEAFGESDEERFGGHTFQSTGKAQKKPQKKPSRTEVDLNEDEEMDGSSDDAESDEEMSEASEEDAEEPSEDEDSDEGQEDGGDSQDALQALGKYIEGLEYTGSTKKRKASELTDESPQPPQQRRRILKEQTQPGAEGEFASFRNTSNDQTRIEELDVLANDDPQPANLSGRGGGLMEMKFMKTAERRDQALNKEAVDSFKDELNKLGLGDGSDEDDPPDHLQTTVVRTGGRVSFNPGEKAANAPLAVPNLLHDNDPAADTENPWLKVSSVSSSKQPRAKNEILVGKNSNAASLSKNALKKRQRKGTEAMAQAKDDSILEIDVTKVMKERNDKGKPAHKPKPKPSVKGSTKDNTPGLNEGTDEDTDGDDIAENPATGSRRHQLTSFEQRELVARAFAGDHVVNEFQAEKQREIEADAPKEVDTTLPGWGSWGGAGINKPPPKPERIKRFPGIDPKKRQDSGKDHVIISEKKDKKAQKYLVKDLPFPYTSKAQFERRMEVPLGMEWNTRTTFQKATLPRVVKKMGTVIEPLERLF</sequence>
<feature type="compositionally biased region" description="Acidic residues" evidence="4">
    <location>
        <begin position="108"/>
        <end position="125"/>
    </location>
</feature>
<reference evidence="6" key="2">
    <citation type="submission" date="2015-01" db="EMBL/GenBank/DDBJ databases">
        <title>Evolutionary Origins and Diversification of the Mycorrhizal Mutualists.</title>
        <authorList>
            <consortium name="DOE Joint Genome Institute"/>
            <consortium name="Mycorrhizal Genomics Consortium"/>
            <person name="Kohler A."/>
            <person name="Kuo A."/>
            <person name="Nagy L.G."/>
            <person name="Floudas D."/>
            <person name="Copeland A."/>
            <person name="Barry K.W."/>
            <person name="Cichocki N."/>
            <person name="Veneault-Fourrey C."/>
            <person name="LaButti K."/>
            <person name="Lindquist E.A."/>
            <person name="Lipzen A."/>
            <person name="Lundell T."/>
            <person name="Morin E."/>
            <person name="Murat C."/>
            <person name="Riley R."/>
            <person name="Ohm R."/>
            <person name="Sun H."/>
            <person name="Tunlid A."/>
            <person name="Henrissat B."/>
            <person name="Grigoriev I.V."/>
            <person name="Hibbett D.S."/>
            <person name="Martin F."/>
        </authorList>
    </citation>
    <scope>NUCLEOTIDE SEQUENCE [LARGE SCALE GENOMIC DNA]</scope>
    <source>
        <strain evidence="6">MAFF 305830</strain>
    </source>
</reference>
<evidence type="ECO:0000313" key="5">
    <source>
        <dbReference type="EMBL" id="KIM22992.1"/>
    </source>
</evidence>